<evidence type="ECO:0000259" key="6">
    <source>
        <dbReference type="Pfam" id="PF00150"/>
    </source>
</evidence>
<evidence type="ECO:0000256" key="3">
    <source>
        <dbReference type="RuleBase" id="RU361153"/>
    </source>
</evidence>
<comment type="caution">
    <text evidence="7">The sequence shown here is derived from an EMBL/GenBank/DDBJ whole genome shotgun (WGS) entry which is preliminary data.</text>
</comment>
<feature type="signal peptide" evidence="5">
    <location>
        <begin position="1"/>
        <end position="28"/>
    </location>
</feature>
<dbReference type="GO" id="GO:0004553">
    <property type="term" value="F:hydrolase activity, hydrolyzing O-glycosyl compounds"/>
    <property type="evidence" value="ECO:0007669"/>
    <property type="project" value="InterPro"/>
</dbReference>
<reference evidence="7 8" key="1">
    <citation type="journal article" date="2020" name="Antonie Van Leeuwenhoek">
        <title>Rhodopirellula heiligendammensis sp. nov., Rhodopirellula pilleata sp. nov., and Rhodopirellula solitaria sp. nov. isolated from natural or artificial marine surfaces in Northern Germany and California, USA, and emended description of the genus Rhodopirellula.</title>
        <authorList>
            <person name="Kallscheuer N."/>
            <person name="Wiegand S."/>
            <person name="Jogler M."/>
            <person name="Boedeker C."/>
            <person name="Peeters S.H."/>
            <person name="Rast P."/>
            <person name="Heuer A."/>
            <person name="Jetten M.S.M."/>
            <person name="Rohde M."/>
            <person name="Jogler C."/>
        </authorList>
    </citation>
    <scope>NUCLEOTIDE SEQUENCE [LARGE SCALE GENOMIC DNA]</scope>
    <source>
        <strain evidence="7 8">Poly21</strain>
    </source>
</reference>
<evidence type="ECO:0000256" key="2">
    <source>
        <dbReference type="ARBA" id="ARBA00023295"/>
    </source>
</evidence>
<dbReference type="InterPro" id="IPR001547">
    <property type="entry name" value="Glyco_hydro_5"/>
</dbReference>
<evidence type="ECO:0000256" key="4">
    <source>
        <dbReference type="SAM" id="MobiDB-lite"/>
    </source>
</evidence>
<evidence type="ECO:0000256" key="1">
    <source>
        <dbReference type="ARBA" id="ARBA00022801"/>
    </source>
</evidence>
<accession>A0A5C6C177</accession>
<organism evidence="7 8">
    <name type="scientific">Allorhodopirellula heiligendammensis</name>
    <dbReference type="NCBI Taxonomy" id="2714739"/>
    <lineage>
        <taxon>Bacteria</taxon>
        <taxon>Pseudomonadati</taxon>
        <taxon>Planctomycetota</taxon>
        <taxon>Planctomycetia</taxon>
        <taxon>Pirellulales</taxon>
        <taxon>Pirellulaceae</taxon>
        <taxon>Allorhodopirellula</taxon>
    </lineage>
</organism>
<feature type="domain" description="Glycoside hydrolase family 5" evidence="6">
    <location>
        <begin position="85"/>
        <end position="327"/>
    </location>
</feature>
<proteinExistence type="inferred from homology"/>
<dbReference type="SUPFAM" id="SSF51445">
    <property type="entry name" value="(Trans)glycosidases"/>
    <property type="match status" value="1"/>
</dbReference>
<dbReference type="EMBL" id="SJPU01000002">
    <property type="protein sequence ID" value="TWU16599.1"/>
    <property type="molecule type" value="Genomic_DNA"/>
</dbReference>
<dbReference type="InterPro" id="IPR017853">
    <property type="entry name" value="GH"/>
</dbReference>
<gene>
    <name evidence="7" type="ORF">Poly21_38040</name>
</gene>
<keyword evidence="8" id="KW-1185">Reference proteome</keyword>
<name>A0A5C6C177_9BACT</name>
<dbReference type="AlphaFoldDB" id="A0A5C6C177"/>
<keyword evidence="1 3" id="KW-0378">Hydrolase</keyword>
<keyword evidence="5" id="KW-0732">Signal</keyword>
<dbReference type="GO" id="GO:0000272">
    <property type="term" value="P:polysaccharide catabolic process"/>
    <property type="evidence" value="ECO:0007669"/>
    <property type="project" value="InterPro"/>
</dbReference>
<feature type="compositionally biased region" description="Polar residues" evidence="4">
    <location>
        <begin position="146"/>
        <end position="157"/>
    </location>
</feature>
<dbReference type="Gene3D" id="3.20.20.80">
    <property type="entry name" value="Glycosidases"/>
    <property type="match status" value="1"/>
</dbReference>
<dbReference type="Proteomes" id="UP000319908">
    <property type="component" value="Unassembled WGS sequence"/>
</dbReference>
<feature type="chain" id="PRO_5022970262" evidence="5">
    <location>
        <begin position="29"/>
        <end position="386"/>
    </location>
</feature>
<evidence type="ECO:0000256" key="5">
    <source>
        <dbReference type="SAM" id="SignalP"/>
    </source>
</evidence>
<evidence type="ECO:0000313" key="7">
    <source>
        <dbReference type="EMBL" id="TWU16599.1"/>
    </source>
</evidence>
<sequence>MLTRPRAPRIFASLILLATILTSNPLNAQQPGERWSTAKANLWQEQTPWLVGANFTPAYAINQLEMFQADTFDLAAIDRELAWAEDLGFTSIRVYLHHLLWEQDADGFLERLDQFLATADEHHIGVMLVLFDSVWDPNPQLGKQRAPQQGLHNSGWVQSPGAKDLKDRSRHALLESYVKGVVGKFKNDPRVQVWDVWNEPDNLNGNSYGENNLNQEPQEKLALVLELLPQAFEWAREAGATQPLTAGVWLSDRKADPKRLNEIEKVQLEQSDVISFHCYGGLKSLQTWINHLRPLDRPLICTEYMARPNGSEFDPILGYFADQNIGAYNWGFVAGKSNTIYPWDSWQKPYADEPPVWFHDIFRADGTPYRQAEVDYIRKVTDANTK</sequence>
<protein>
    <submittedName>
        <fullName evidence="7">Sugar-binding cellulase-like protein</fullName>
    </submittedName>
</protein>
<dbReference type="OrthoDB" id="9774262at2"/>
<feature type="region of interest" description="Disordered" evidence="4">
    <location>
        <begin position="142"/>
        <end position="163"/>
    </location>
</feature>
<evidence type="ECO:0000313" key="8">
    <source>
        <dbReference type="Proteomes" id="UP000319908"/>
    </source>
</evidence>
<dbReference type="Pfam" id="PF00150">
    <property type="entry name" value="Cellulase"/>
    <property type="match status" value="1"/>
</dbReference>
<keyword evidence="2 3" id="KW-0326">Glycosidase</keyword>
<comment type="similarity">
    <text evidence="3">Belongs to the glycosyl hydrolase 5 (cellulase A) family.</text>
</comment>